<evidence type="ECO:0000256" key="2">
    <source>
        <dbReference type="SAM" id="Phobius"/>
    </source>
</evidence>
<evidence type="ECO:0000313" key="4">
    <source>
        <dbReference type="Proteomes" id="UP001158576"/>
    </source>
</evidence>
<feature type="region of interest" description="Disordered" evidence="1">
    <location>
        <begin position="133"/>
        <end position="171"/>
    </location>
</feature>
<reference evidence="3 4" key="1">
    <citation type="submission" date="2021-04" db="EMBL/GenBank/DDBJ databases">
        <authorList>
            <person name="Bliznina A."/>
        </authorList>
    </citation>
    <scope>NUCLEOTIDE SEQUENCE [LARGE SCALE GENOMIC DNA]</scope>
</reference>
<protein>
    <submittedName>
        <fullName evidence="3">Oidioi.mRNA.OKI2018_I69.PAR.g13098.t1.cds</fullName>
    </submittedName>
</protein>
<evidence type="ECO:0000256" key="1">
    <source>
        <dbReference type="SAM" id="MobiDB-lite"/>
    </source>
</evidence>
<feature type="transmembrane region" description="Helical" evidence="2">
    <location>
        <begin position="34"/>
        <end position="56"/>
    </location>
</feature>
<keyword evidence="2" id="KW-1133">Transmembrane helix</keyword>
<dbReference type="EMBL" id="OU015568">
    <property type="protein sequence ID" value="CAG5091522.1"/>
    <property type="molecule type" value="Genomic_DNA"/>
</dbReference>
<dbReference type="Proteomes" id="UP001158576">
    <property type="component" value="Chromosome PAR"/>
</dbReference>
<evidence type="ECO:0000313" key="3">
    <source>
        <dbReference type="EMBL" id="CAG5091522.1"/>
    </source>
</evidence>
<keyword evidence="4" id="KW-1185">Reference proteome</keyword>
<organism evidence="3 4">
    <name type="scientific">Oikopleura dioica</name>
    <name type="common">Tunicate</name>
    <dbReference type="NCBI Taxonomy" id="34765"/>
    <lineage>
        <taxon>Eukaryota</taxon>
        <taxon>Metazoa</taxon>
        <taxon>Chordata</taxon>
        <taxon>Tunicata</taxon>
        <taxon>Appendicularia</taxon>
        <taxon>Copelata</taxon>
        <taxon>Oikopleuridae</taxon>
        <taxon>Oikopleura</taxon>
    </lineage>
</organism>
<name>A0ABN7SA04_OIKDI</name>
<keyword evidence="2" id="KW-0472">Membrane</keyword>
<keyword evidence="2" id="KW-0812">Transmembrane</keyword>
<accession>A0ABN7SA04</accession>
<proteinExistence type="predicted"/>
<gene>
    <name evidence="3" type="ORF">OKIOD_LOCUS4656</name>
</gene>
<sequence length="171" mass="19860">MSSRRHRRSNLEGEGFIASWKTSLRRVRRDAPTFLDVFYVVALVAVLLVVDVFYIGHKHSNELKKMSALHNEEMMEMHARFQEQVKKVNQAHHEIRDQKSNDHAKANQKLKDLTSKEIDNLVNNIKDQLAQLKEIQHDAIDSHHDESHGDHDSQGAQEEHQEESKEAPEQN</sequence>
<feature type="compositionally biased region" description="Basic and acidic residues" evidence="1">
    <location>
        <begin position="134"/>
        <end position="171"/>
    </location>
</feature>